<feature type="domain" description="RNA polymerase sigma-70 region 2" evidence="6">
    <location>
        <begin position="48"/>
        <end position="111"/>
    </location>
</feature>
<proteinExistence type="inferred from homology"/>
<accession>A0ABU4ZHR2</accession>
<reference evidence="8 9" key="1">
    <citation type="submission" date="2023-08" db="EMBL/GenBank/DDBJ databases">
        <title>Implementing the SeqCode for naming new Mesorhizobium species isolated from Vachellia karroo root nodules.</title>
        <authorList>
            <person name="Van Lill M."/>
        </authorList>
    </citation>
    <scope>NUCLEOTIDE SEQUENCE [LARGE SCALE GENOMIC DNA]</scope>
    <source>
        <strain evidence="8 9">MSK 1335</strain>
    </source>
</reference>
<organism evidence="8 9">
    <name type="scientific">Mesorhizobium montanum</name>
    <dbReference type="NCBI Taxonomy" id="3072323"/>
    <lineage>
        <taxon>Bacteria</taxon>
        <taxon>Pseudomonadati</taxon>
        <taxon>Pseudomonadota</taxon>
        <taxon>Alphaproteobacteria</taxon>
        <taxon>Hyphomicrobiales</taxon>
        <taxon>Phyllobacteriaceae</taxon>
        <taxon>Mesorhizobium</taxon>
    </lineage>
</organism>
<dbReference type="Pfam" id="PF08281">
    <property type="entry name" value="Sigma70_r4_2"/>
    <property type="match status" value="1"/>
</dbReference>
<dbReference type="EMBL" id="JAVIJF010000006">
    <property type="protein sequence ID" value="MDX8524870.1"/>
    <property type="molecule type" value="Genomic_DNA"/>
</dbReference>
<protein>
    <submittedName>
        <fullName evidence="8">Sigma-70 family RNA polymerase sigma factor</fullName>
    </submittedName>
</protein>
<comment type="similarity">
    <text evidence="1">Belongs to the sigma-70 factor family. ECF subfamily.</text>
</comment>
<keyword evidence="4" id="KW-0238">DNA-binding</keyword>
<dbReference type="NCBIfam" id="TIGR02937">
    <property type="entry name" value="sigma70-ECF"/>
    <property type="match status" value="1"/>
</dbReference>
<dbReference type="CDD" id="cd06171">
    <property type="entry name" value="Sigma70_r4"/>
    <property type="match status" value="1"/>
</dbReference>
<evidence type="ECO:0000256" key="1">
    <source>
        <dbReference type="ARBA" id="ARBA00010641"/>
    </source>
</evidence>
<dbReference type="SUPFAM" id="SSF88659">
    <property type="entry name" value="Sigma3 and sigma4 domains of RNA polymerase sigma factors"/>
    <property type="match status" value="1"/>
</dbReference>
<comment type="caution">
    <text evidence="8">The sequence shown here is derived from an EMBL/GenBank/DDBJ whole genome shotgun (WGS) entry which is preliminary data.</text>
</comment>
<keyword evidence="3" id="KW-0731">Sigma factor</keyword>
<keyword evidence="2" id="KW-0805">Transcription regulation</keyword>
<dbReference type="InterPro" id="IPR013324">
    <property type="entry name" value="RNA_pol_sigma_r3/r4-like"/>
</dbReference>
<gene>
    <name evidence="8" type="ORF">RFM68_10150</name>
</gene>
<evidence type="ECO:0000256" key="3">
    <source>
        <dbReference type="ARBA" id="ARBA00023082"/>
    </source>
</evidence>
<evidence type="ECO:0000256" key="5">
    <source>
        <dbReference type="ARBA" id="ARBA00023163"/>
    </source>
</evidence>
<dbReference type="InterPro" id="IPR013249">
    <property type="entry name" value="RNA_pol_sigma70_r4_t2"/>
</dbReference>
<dbReference type="InterPro" id="IPR013325">
    <property type="entry name" value="RNA_pol_sigma_r2"/>
</dbReference>
<dbReference type="RefSeq" id="WP_320232600.1">
    <property type="nucleotide sequence ID" value="NZ_JAVIJF010000006.1"/>
</dbReference>
<keyword evidence="9" id="KW-1185">Reference proteome</keyword>
<evidence type="ECO:0000313" key="9">
    <source>
        <dbReference type="Proteomes" id="UP001276840"/>
    </source>
</evidence>
<dbReference type="InterPro" id="IPR036388">
    <property type="entry name" value="WH-like_DNA-bd_sf"/>
</dbReference>
<evidence type="ECO:0000259" key="7">
    <source>
        <dbReference type="Pfam" id="PF08281"/>
    </source>
</evidence>
<dbReference type="PANTHER" id="PTHR43133:SF58">
    <property type="entry name" value="ECF RNA POLYMERASE SIGMA FACTOR SIGD"/>
    <property type="match status" value="1"/>
</dbReference>
<evidence type="ECO:0000256" key="4">
    <source>
        <dbReference type="ARBA" id="ARBA00023125"/>
    </source>
</evidence>
<dbReference type="SUPFAM" id="SSF88946">
    <property type="entry name" value="Sigma2 domain of RNA polymerase sigma factors"/>
    <property type="match status" value="1"/>
</dbReference>
<feature type="domain" description="RNA polymerase sigma factor 70 region 4 type 2" evidence="7">
    <location>
        <begin position="138"/>
        <end position="190"/>
    </location>
</feature>
<dbReference type="InterPro" id="IPR007627">
    <property type="entry name" value="RNA_pol_sigma70_r2"/>
</dbReference>
<name>A0ABU4ZHR2_9HYPH</name>
<dbReference type="Proteomes" id="UP001276840">
    <property type="component" value="Unassembled WGS sequence"/>
</dbReference>
<dbReference type="InterPro" id="IPR039425">
    <property type="entry name" value="RNA_pol_sigma-70-like"/>
</dbReference>
<dbReference type="PANTHER" id="PTHR43133">
    <property type="entry name" value="RNA POLYMERASE ECF-TYPE SIGMA FACTO"/>
    <property type="match status" value="1"/>
</dbReference>
<dbReference type="Gene3D" id="1.10.10.10">
    <property type="entry name" value="Winged helix-like DNA-binding domain superfamily/Winged helix DNA-binding domain"/>
    <property type="match status" value="1"/>
</dbReference>
<dbReference type="Pfam" id="PF04542">
    <property type="entry name" value="Sigma70_r2"/>
    <property type="match status" value="1"/>
</dbReference>
<evidence type="ECO:0000259" key="6">
    <source>
        <dbReference type="Pfam" id="PF04542"/>
    </source>
</evidence>
<evidence type="ECO:0000256" key="2">
    <source>
        <dbReference type="ARBA" id="ARBA00023015"/>
    </source>
</evidence>
<dbReference type="Gene3D" id="1.10.1740.10">
    <property type="match status" value="1"/>
</dbReference>
<dbReference type="InterPro" id="IPR014284">
    <property type="entry name" value="RNA_pol_sigma-70_dom"/>
</dbReference>
<sequence>MTTPPVLKLVRGGSDPPPRVRELDWSILMARAQDGDADAYRRLLEGIAPYLRSLAARCHRNPSDVEDAVQEILLSLHTVRRTYDPARPFGPWLTAIARRRLIDRLRRQGRRAFETEFEPVHETFADPLANLEGMTNIQEIVAALDRLPAGQREAVRLTKIEGLSLKEASAQSGTSVAALKIATHRAIQRLRRFLHGGSET</sequence>
<evidence type="ECO:0000313" key="8">
    <source>
        <dbReference type="EMBL" id="MDX8524870.1"/>
    </source>
</evidence>
<keyword evidence="5" id="KW-0804">Transcription</keyword>